<dbReference type="AlphaFoldDB" id="A0A2K1IFA4"/>
<reference evidence="1 3" key="2">
    <citation type="journal article" date="2018" name="Plant J.">
        <title>The Physcomitrella patens chromosome-scale assembly reveals moss genome structure and evolution.</title>
        <authorList>
            <person name="Lang D."/>
            <person name="Ullrich K.K."/>
            <person name="Murat F."/>
            <person name="Fuchs J."/>
            <person name="Jenkins J."/>
            <person name="Haas F.B."/>
            <person name="Piednoel M."/>
            <person name="Gundlach H."/>
            <person name="Van Bel M."/>
            <person name="Meyberg R."/>
            <person name="Vives C."/>
            <person name="Morata J."/>
            <person name="Symeonidi A."/>
            <person name="Hiss M."/>
            <person name="Muchero W."/>
            <person name="Kamisugi Y."/>
            <person name="Saleh O."/>
            <person name="Blanc G."/>
            <person name="Decker E.L."/>
            <person name="van Gessel N."/>
            <person name="Grimwood J."/>
            <person name="Hayes R.D."/>
            <person name="Graham S.W."/>
            <person name="Gunter L.E."/>
            <person name="McDaniel S.F."/>
            <person name="Hoernstein S.N.W."/>
            <person name="Larsson A."/>
            <person name="Li F.W."/>
            <person name="Perroud P.F."/>
            <person name="Phillips J."/>
            <person name="Ranjan P."/>
            <person name="Rokshar D.S."/>
            <person name="Rothfels C.J."/>
            <person name="Schneider L."/>
            <person name="Shu S."/>
            <person name="Stevenson D.W."/>
            <person name="Thummler F."/>
            <person name="Tillich M."/>
            <person name="Villarreal Aguilar J.C."/>
            <person name="Widiez T."/>
            <person name="Wong G.K."/>
            <person name="Wymore A."/>
            <person name="Zhang Y."/>
            <person name="Zimmer A.D."/>
            <person name="Quatrano R.S."/>
            <person name="Mayer K.F.X."/>
            <person name="Goodstein D."/>
            <person name="Casacuberta J.M."/>
            <person name="Vandepoele K."/>
            <person name="Reski R."/>
            <person name="Cuming A.C."/>
            <person name="Tuskan G.A."/>
            <person name="Maumus F."/>
            <person name="Salse J."/>
            <person name="Schmutz J."/>
            <person name="Rensing S.A."/>
        </authorList>
    </citation>
    <scope>NUCLEOTIDE SEQUENCE [LARGE SCALE GENOMIC DNA]</scope>
    <source>
        <strain evidence="2 3">cv. Gransden 2004</strain>
    </source>
</reference>
<dbReference type="EMBL" id="ABEU02000024">
    <property type="protein sequence ID" value="PNR27952.1"/>
    <property type="molecule type" value="Genomic_DNA"/>
</dbReference>
<organism evidence="1">
    <name type="scientific">Physcomitrium patens</name>
    <name type="common">Spreading-leaved earth moss</name>
    <name type="synonym">Physcomitrella patens</name>
    <dbReference type="NCBI Taxonomy" id="3218"/>
    <lineage>
        <taxon>Eukaryota</taxon>
        <taxon>Viridiplantae</taxon>
        <taxon>Streptophyta</taxon>
        <taxon>Embryophyta</taxon>
        <taxon>Bryophyta</taxon>
        <taxon>Bryophytina</taxon>
        <taxon>Bryopsida</taxon>
        <taxon>Funariidae</taxon>
        <taxon>Funariales</taxon>
        <taxon>Funariaceae</taxon>
        <taxon>Physcomitrium</taxon>
    </lineage>
</organism>
<reference evidence="2" key="3">
    <citation type="submission" date="2020-12" db="UniProtKB">
        <authorList>
            <consortium name="EnsemblPlants"/>
        </authorList>
    </citation>
    <scope>IDENTIFICATION</scope>
</reference>
<accession>A0A2K1IFA4</accession>
<dbReference type="InParanoid" id="A0A2K1IFA4"/>
<reference evidence="1 3" key="1">
    <citation type="journal article" date="2008" name="Science">
        <title>The Physcomitrella genome reveals evolutionary insights into the conquest of land by plants.</title>
        <authorList>
            <person name="Rensing S."/>
            <person name="Lang D."/>
            <person name="Zimmer A."/>
            <person name="Terry A."/>
            <person name="Salamov A."/>
            <person name="Shapiro H."/>
            <person name="Nishiyama T."/>
            <person name="Perroud P.-F."/>
            <person name="Lindquist E."/>
            <person name="Kamisugi Y."/>
            <person name="Tanahashi T."/>
            <person name="Sakakibara K."/>
            <person name="Fujita T."/>
            <person name="Oishi K."/>
            <person name="Shin-I T."/>
            <person name="Kuroki Y."/>
            <person name="Toyoda A."/>
            <person name="Suzuki Y."/>
            <person name="Hashimoto A."/>
            <person name="Yamaguchi K."/>
            <person name="Sugano A."/>
            <person name="Kohara Y."/>
            <person name="Fujiyama A."/>
            <person name="Anterola A."/>
            <person name="Aoki S."/>
            <person name="Ashton N."/>
            <person name="Barbazuk W.B."/>
            <person name="Barker E."/>
            <person name="Bennetzen J."/>
            <person name="Bezanilla M."/>
            <person name="Blankenship R."/>
            <person name="Cho S.H."/>
            <person name="Dutcher S."/>
            <person name="Estelle M."/>
            <person name="Fawcett J.A."/>
            <person name="Gundlach H."/>
            <person name="Hanada K."/>
            <person name="Heyl A."/>
            <person name="Hicks K.A."/>
            <person name="Hugh J."/>
            <person name="Lohr M."/>
            <person name="Mayer K."/>
            <person name="Melkozernov A."/>
            <person name="Murata T."/>
            <person name="Nelson D."/>
            <person name="Pils B."/>
            <person name="Prigge M."/>
            <person name="Reiss B."/>
            <person name="Renner T."/>
            <person name="Rombauts S."/>
            <person name="Rushton P."/>
            <person name="Sanderfoot A."/>
            <person name="Schween G."/>
            <person name="Shiu S.-H."/>
            <person name="Stueber K."/>
            <person name="Theodoulou F.L."/>
            <person name="Tu H."/>
            <person name="Van de Peer Y."/>
            <person name="Verrier P.J."/>
            <person name="Waters E."/>
            <person name="Wood A."/>
            <person name="Yang L."/>
            <person name="Cove D."/>
            <person name="Cuming A."/>
            <person name="Hasebe M."/>
            <person name="Lucas S."/>
            <person name="Mishler D.B."/>
            <person name="Reski R."/>
            <person name="Grigoriev I."/>
            <person name="Quatrano R.S."/>
            <person name="Boore J.L."/>
        </authorList>
    </citation>
    <scope>NUCLEOTIDE SEQUENCE [LARGE SCALE GENOMIC DNA]</scope>
    <source>
        <strain evidence="2 3">cv. Gransden 2004</strain>
    </source>
</reference>
<evidence type="ECO:0000313" key="1">
    <source>
        <dbReference type="EMBL" id="PNR27952.1"/>
    </source>
</evidence>
<evidence type="ECO:0000313" key="3">
    <source>
        <dbReference type="Proteomes" id="UP000006727"/>
    </source>
</evidence>
<sequence>MIWRRVSHPNFLFKALFGVKSEDQVAECWYGYNGIRGCQSVENVRNVSYSNYPVRVQHVSL</sequence>
<dbReference type="Gramene" id="Pp3c24_2595V3.1">
    <property type="protein sequence ID" value="PAC:32909563.CDS.1"/>
    <property type="gene ID" value="Pp3c24_2595"/>
</dbReference>
<protein>
    <submittedName>
        <fullName evidence="1 2">Uncharacterized protein</fullName>
    </submittedName>
</protein>
<dbReference type="Proteomes" id="UP000006727">
    <property type="component" value="Chromosome 24"/>
</dbReference>
<name>A0A2K1IFA4_PHYPA</name>
<proteinExistence type="predicted"/>
<dbReference type="EnsemblPlants" id="Pp3c24_2595V3.1">
    <property type="protein sequence ID" value="PAC:32909563.CDS.1"/>
    <property type="gene ID" value="Pp3c24_2595"/>
</dbReference>
<evidence type="ECO:0000313" key="2">
    <source>
        <dbReference type="EnsemblPlants" id="PAC:32909563.CDS.1"/>
    </source>
</evidence>
<keyword evidence="3" id="KW-1185">Reference proteome</keyword>
<gene>
    <name evidence="1" type="ORF">PHYPA_028544</name>
</gene>